<feature type="domain" description="Carrier" evidence="5">
    <location>
        <begin position="604"/>
        <end position="680"/>
    </location>
</feature>
<dbReference type="InterPro" id="IPR020806">
    <property type="entry name" value="PKS_PP-bd"/>
</dbReference>
<dbReference type="NCBIfam" id="NF003417">
    <property type="entry name" value="PRK04813.1"/>
    <property type="match status" value="4"/>
</dbReference>
<dbReference type="GO" id="GO:0016874">
    <property type="term" value="F:ligase activity"/>
    <property type="evidence" value="ECO:0007669"/>
    <property type="project" value="UniProtKB-KW"/>
</dbReference>
<dbReference type="Gene3D" id="3.30.559.30">
    <property type="entry name" value="Nonribosomal peptide synthetase, condensation domain"/>
    <property type="match status" value="5"/>
</dbReference>
<dbReference type="FunFam" id="3.30.559.30:FF:000003">
    <property type="entry name" value="Nonribosomal peptide synthase SidD"/>
    <property type="match status" value="2"/>
</dbReference>
<accession>A0A139I6Q2</accession>
<dbReference type="PANTHER" id="PTHR45527:SF3">
    <property type="entry name" value="SIDEROPHORE SYNTHETASE (EUROFUNG)"/>
    <property type="match status" value="1"/>
</dbReference>
<dbReference type="Pfam" id="PF00668">
    <property type="entry name" value="Condensation"/>
    <property type="match status" value="5"/>
</dbReference>
<dbReference type="OrthoDB" id="416786at2759"/>
<dbReference type="STRING" id="113226.A0A139I6Q2"/>
<comment type="caution">
    <text evidence="6">The sequence shown here is derived from an EMBL/GenBank/DDBJ whole genome shotgun (WGS) entry which is preliminary data.</text>
</comment>
<dbReference type="InterPro" id="IPR045851">
    <property type="entry name" value="AMP-bd_C_sf"/>
</dbReference>
<dbReference type="NCBIfam" id="TIGR01733">
    <property type="entry name" value="AA-adenyl-dom"/>
    <property type="match status" value="1"/>
</dbReference>
<dbReference type="PANTHER" id="PTHR45527">
    <property type="entry name" value="NONRIBOSOMAL PEPTIDE SYNTHETASE"/>
    <property type="match status" value="1"/>
</dbReference>
<dbReference type="PROSITE" id="PS50075">
    <property type="entry name" value="CARRIER"/>
    <property type="match status" value="4"/>
</dbReference>
<dbReference type="SUPFAM" id="SSF47336">
    <property type="entry name" value="ACP-like"/>
    <property type="match status" value="4"/>
</dbReference>
<dbReference type="SUPFAM" id="SSF56801">
    <property type="entry name" value="Acetyl-CoA synthetase-like"/>
    <property type="match status" value="4"/>
</dbReference>
<dbReference type="CDD" id="cd05918">
    <property type="entry name" value="A_NRPS_SidN3_like"/>
    <property type="match status" value="3"/>
</dbReference>
<name>A0A139I6Q2_9PEZI</name>
<dbReference type="InterPro" id="IPR009081">
    <property type="entry name" value="PP-bd_ACP"/>
</dbReference>
<evidence type="ECO:0000313" key="7">
    <source>
        <dbReference type="Proteomes" id="UP000073492"/>
    </source>
</evidence>
<evidence type="ECO:0000256" key="2">
    <source>
        <dbReference type="ARBA" id="ARBA00022553"/>
    </source>
</evidence>
<keyword evidence="2" id="KW-0597">Phosphoprotein</keyword>
<dbReference type="InterPro" id="IPR001242">
    <property type="entry name" value="Condensation_dom"/>
</dbReference>
<proteinExistence type="inferred from homology"/>
<dbReference type="InterPro" id="IPR020845">
    <property type="entry name" value="AMP-binding_CS"/>
</dbReference>
<dbReference type="Gene3D" id="1.10.1200.10">
    <property type="entry name" value="ACP-like"/>
    <property type="match status" value="4"/>
</dbReference>
<keyword evidence="7" id="KW-1185">Reference proteome</keyword>
<keyword evidence="3" id="KW-0436">Ligase</keyword>
<comment type="similarity">
    <text evidence="4">Belongs to the NRP synthetase family.</text>
</comment>
<dbReference type="SMART" id="SM00823">
    <property type="entry name" value="PKS_PP"/>
    <property type="match status" value="3"/>
</dbReference>
<evidence type="ECO:0000259" key="5">
    <source>
        <dbReference type="PROSITE" id="PS50075"/>
    </source>
</evidence>
<dbReference type="FunFam" id="3.30.300.30:FF:000015">
    <property type="entry name" value="Nonribosomal peptide synthase SidD"/>
    <property type="match status" value="4"/>
</dbReference>
<dbReference type="EMBL" id="LFZO01000268">
    <property type="protein sequence ID" value="KXT10319.1"/>
    <property type="molecule type" value="Genomic_DNA"/>
</dbReference>
<dbReference type="Gene3D" id="3.30.559.10">
    <property type="entry name" value="Chloramphenicol acetyltransferase-like domain"/>
    <property type="match status" value="5"/>
</dbReference>
<organism evidence="6 7">
    <name type="scientific">Pseudocercospora musae</name>
    <dbReference type="NCBI Taxonomy" id="113226"/>
    <lineage>
        <taxon>Eukaryota</taxon>
        <taxon>Fungi</taxon>
        <taxon>Dikarya</taxon>
        <taxon>Ascomycota</taxon>
        <taxon>Pezizomycotina</taxon>
        <taxon>Dothideomycetes</taxon>
        <taxon>Dothideomycetidae</taxon>
        <taxon>Mycosphaerellales</taxon>
        <taxon>Mycosphaerellaceae</taxon>
        <taxon>Pseudocercospora</taxon>
    </lineage>
</organism>
<feature type="domain" description="Carrier" evidence="5">
    <location>
        <begin position="4338"/>
        <end position="4414"/>
    </location>
</feature>
<dbReference type="GO" id="GO:0043041">
    <property type="term" value="P:amino acid activation for nonribosomal peptide biosynthetic process"/>
    <property type="evidence" value="ECO:0007669"/>
    <property type="project" value="TreeGrafter"/>
</dbReference>
<dbReference type="PROSITE" id="PS00455">
    <property type="entry name" value="AMP_BINDING"/>
    <property type="match status" value="3"/>
</dbReference>
<dbReference type="GO" id="GO:0005737">
    <property type="term" value="C:cytoplasm"/>
    <property type="evidence" value="ECO:0007669"/>
    <property type="project" value="TreeGrafter"/>
</dbReference>
<dbReference type="Proteomes" id="UP000073492">
    <property type="component" value="Unassembled WGS sequence"/>
</dbReference>
<sequence>MAAACTRSCHLYADFVAPYPLRSLSSNKMRQMESQDSSAVHEAANESVAMSQPHSMLATNDDLVKIWTWNASSPRAVNGCVHDLVAALAQERPDALAIDAWDGRLTYSQLDAITGRLAHVLSLHDVAEGSMVAIYLNKSRWMPIAMLSIIKAGAAAVVLDTNQPLARLDSILEQTCPSLILTLPALKHDLPGSGRYQSIELGDALLSSTSFEQLHRAVPSSQIVYISFTSGTTGSPKGACMSHANVRSAVLYQGSSLGFNNDSRVLDFVPYSFDVAWSNFLHTICSGGCLCVATEEDMLQDLTSVIASYRCTLINITPTVLRTLDPGPSTLQTILLSGEPPYQENILQWASRVRLLNTYGPTECTFKTAFSVLQPNVERPTIGTGIGTCTWLVDPGDHSRLVSLNVTGELMIEGPLVGQGYIANSEATAAAFIENPSWLLKGHGAHGGRTGKVYKTGDLFKYRSDGQLVFVGRKDTAQVKIRGQRVEVADVEHNVRKLLPPDIASLVEAVYPRDVDTPSLTVFVETIGHEDSALETKLVDLGRKLIDVLPGFMLPTIYYPVHQIPLGPTGKADRRALRELASSLTLSQLLEAQARILTRAVHTEPESDIESELREIWASLLALPSPSISTSDNFLRLGGDSIKAIRMIALARRQHLSISVSDIFGAATLRDLARTAQPTTTTVVSSLYQPFSLLGPQIDQASVRQSVAQLLCIDAEHVEDILPCTPTQAQMMAMTSIHAGDYVLTESYRLPPNTDLNALEDAWFDVIESTPLLRTRLMALQGGGELMQIVLCTKKCFESSLRIQPQDQLISSRFPGTPLFRIAISHGHEGHHNLDIQMHHAIFDGWSRSIIFKAVEKSYNRSQETLRFAPFAPFVDYVLRQIERPETATFWAEQLKTLEVAPFPPLSKTGGHKEELHLDINGIAWPRAGITVSTVLRTALGLLLSKYTNSDDVVFGATVSGRQAAIPDIDCIAGPTIATVPVRVTISWEETLQKLQQQIQDQMLAMHSYEQFGLHNIYQAADLSDLGDSGLFQLLLVVQHEAEAPFEGGNLGLFSRKVDPSTTRSAGHLSPFNSHGIMLVCTPSKSGVALDISFDTGSISFAECERFAKQLEHVLSLVCSPAQQELKLKDLVLASPNDLEQILRWNGTALPLMHTSVIEIIQAHVSSNPDAVAIESAHLRLTYEDLWRLSSKVAKSLQRYSVQGHRIPLSFEKSPWMVIAMLAILRTGGVAVPLSSPASEEQAVHVAKTCESAFAITSRHLVDRCPFSDVCTLLVLEDLLVSDDNPDDILLNDTPSLDNEAVIIFTSGTTNTSKGVLWSHRTLGNNICAAMDSFGLCRNSRVFQCSSYDFDVSMVESLAVLSAGGGLFIPEQQDIWNRLSDAIAESKANWICLTPSVADTLHPKQISRLDTIVFAGEKLNHVVAQPWIEMGISVLNWYGPAEASVATSCTLIDTEWPAGLIGRSKYARTWVLDIHDPTKLAPIGTVGELCIEGDIVADGYIDSGHAATPRIAFALPPAVEGVATSITTRRRTTFRTGDHVKYDATGNLIFMGRGEDSWTKVHGRRVQLHEIDEAAQSFFERRSVTSVSDVIKLADVEIECLVIFLCRSADTSSKYALALDHDYEHEQLSQLRRHLAQQLPAYMIPTYLIPVNKLPIGKTGKIDRRALRRFGGHLSRTGLVALGQSHETNGQTFTQNEEALRNLWATVLGITSEQISRDSHFFRLGGDSIAAMRLVSLARGQGLHINTASVFRCPFLVDMASTVTAGVNDSAEPIRPFSLLNSGVSVEEAISAAARLCNIPAVNVVDMYPCTPLQQGLLALTARNPGHYVSRSVLDLQLGIDPSRLEQAWLATVAHLSTLRTRFVDLPGFDLVQVVTKDLPLGHGKDIEKYIRQDEQEPMFLGDALCRAALVQTSFVLTIHHSIYDGTFLSMLLSEVETRYLSSADIVATPFQAFVKHISQLPVDRTKEFWTRELGKADFQLFPQLPTASYVPQATRELKRQITLKWHHDGNTPTIILRSAWALVVARFSMSKNVIFGTVLSGRSIDLPGIEHCAGPTVCTIPLPVCVNWDEDVNTFQSRLRQQDLDASPHQHYGVHNIARAAEKSTQGDLFQTLFVVHAVPKGKNLQSDNSVFKARKFGSTLDTIGADPFNAHALMISCWLARNGLTVAVSFDESVLTIAQVSLLVQHFELVLRQLVGSGAMSTGSASEVRLEDIHSFWSQRPGPRLASDESEIHFDRISNHNHTSDSQIPPGRQDPATALTASTCNHNDGVSAPNAGLDRMLGQASSICGVSKTDIEDLYPLTPLQESLIALSERRSGDYVGHDNLLLAASVDVDRFRAAWEKVLLTMPILRTRIIDIPGVGLTQIVMRKPAPWSTATTLAEFESELKERTMSLGQQLAMYGIVGDGGKHRFLLTTHHAVYDGITNVLIGETLNAYYHLRMPTPVLPFRHFIDHFTTCNADSVQAFWKSQFESLEVQHFPSLPSPSYRPQPDTLLAKSIDNISWRTDGILPSTIVRSAWSLVCSRYASRDVVFGAIVSGRQAAIDNVDRICGPTIAAVPVRIRADPDLTVDEFLIKVQTQAIEMIPFEQSGIPRVASSSEEAREACKFQSMLVIQPPQTMDLSDTSLFDALDSGHQQLTSYSRFNSHALMAVCILQKDGLDVQFSVDSSILDDKAISGFADHFAQVVQELCRAHSTARLSEIRMITDHEVDQIWQWNEEIKPSEGMLVHQMIDSIAQQQPDRIAVSAWDGELTYRQLSHVSSSAAHSILRTGIVGNRIVPICFEKSVWTTAAFLGTIKAGCAALLLEPALPEARLKEMVRQAQADLILSSAENVNLCRRLCKHVLVIAANTSQDHENALACDLPLVKQAHTLYVIFTSGSTGTPKGCLISHGNMSTAVVQQKDCHRISNLSRVFDFSSYSFDAHHWVLIHTLCAGGTLCVPSEKQKRDQLQESLRQYRVSDLLTTPATARMLDPAKVPTLKHAIIVGDKMGKEELAPWAAQVKVTYAYGPSECSAWATSWEVPHPVPDKVPIGKGAAQVTWIVDPTNHDWLSPIGTVGELVLEGPLVGQGYLRNEEATRAAFVDSPRWLSDGSSSTSGRHGLVYRTGDLVKYDVASGNIFFIGRKDSQVKIHGKRLELGEIEHQVLKCLATRDVCCLLTAELVVPDVTERPIVVLFLQIDGPAWKNLCGHLGELGQELADQLPSHMLPGTFVPLSNMPLNSSGKIDRAKLREIGKGLSVAQLTLPTPRSLITPPATDDERKLQQMWAQTLHISGDIIGRNSNFFRVSGDSITAMQLMALARRQGVSLAVSDILANPLLEDMAKTMSRLDGRPAERAVKPFSLLNYAGKADDVRHQIARECGVDLETIEDCYPCTALQIGLLAVTSMRPGDYIARIPIEIAQDVDLARLRQAWVDVVRTHAPVLRNRVLAVDGEGFVQVQLDTELDWSEYASIEAFHKAEAKKPMGLGTALTRLALIGADDSGKRLCILTQHHAIYDGVSISLLLRAVSNTYKGVEVGIRRSPFQNFVQYTAGVSKERSKDFWRRHFAGCSATAYPALPGDQYQPQANSTIVHDMTGISWPQLDVTSAIVIRAAWAVLSARYTDSNDVVFGVLSTGRQAPVDNIEDMIAPLIAAMPVRTKLDFNMPIHQLLAEVQQHSLEMIPFEQTSMADIQASSEDAGAGAKFNALLIVQNARQAPAPRFESGPFVSMAHSLDDSSLDHFNPHAVMLMFQLQDSGKLRMEVSYDSNVISTPQAKLLVGHFEQGLRQICASKDGERVEDISLLSDADLNSLCRWNATLPTPISTCVHELFDATANQYPDAQALCAWDGELTYRELNALSDSLSRQLVACGVKRGDVVPLCFEKSMWMPVAALGAMKAGAACVSVDCTQPEGRLKTILSKIQPKYILTSSANRGMASRLYDAKILLANREHIADQPINSVDLPKVVPEDLLYVVFTSGSTGEPKGVTTTHENFASAVTHQREKLKVYHGSRVFDFVSYSFDVAWSNLLNTLLCGATLCIPSEVERKNDIPGAFNRMRADYTYFTPTVARSLNPLTLPGLRTLAMGGEPIPAADLARWRQVETFIGIYGPAECAQALCITELTSKSPSAYVGTSFGARTWLVEPGRVDRLAPIGTPGELVIDGPAVATGYWDNPEMTKATFLPSPAWLSHFPDKAGYVYKTGDLLRYNDDGSLTFLGRKDQMVKLRGQRIELSEVEHNMLKALRKHTTLCDSVAAEVVTPANSKAPILAVFLALKQDLASHERLDRTSFRLSRALEEVEEDIREVLPQYMIPGAYITLDEMPMTTTNKIDRRALRSIGGQRKLEDLASMQLQSKAAQKGPSTDMERRIQQLWSQILGIDASSIKSQSSFLRIGGESISAMRLVAAARQAGVSFTVADIFRNPRLSQLAEVANEIKTQADVPKLEPRKPFALLPETTDDHMSFLYDTVEPLLGDGAEADDIQDVLPVTDFQELAVRENLQSPPGRLPHFILDLPKDVDVVRLRRACKRLGEHFDILRTVFVELNDRLWQVQLSHLKLRFEIVKVVDVDVDTAVKSACEKDLKRRRRLGESSLAYMVVVTSERDQGKLVIRLSHALFDDHSLAEMFKALTLFYLGESVPSPKTGFGDFISYNERRQAASIRHWNTLLQGCPPPDYASGLALTSEDRLSFQQRIPLLRPEHCRGIPLATIFHAACSIAIAKDSQRGEIVMGRLVTGRAMLPSELQDVVGPCLVEQPIRYQAQSGHDLFAVARALQRQFIEDSSHEAVGMVDIIRRATDWPTECCDFGWRTAFQQGDGSEFSFFGQEKARITAFERPQLLRQRPEIYATPKQGSLELAFEGNGTSHKEEYVRKVVGQIADLLSACTK</sequence>
<dbReference type="InterPro" id="IPR000873">
    <property type="entry name" value="AMP-dep_synth/lig_dom"/>
</dbReference>
<evidence type="ECO:0000256" key="1">
    <source>
        <dbReference type="ARBA" id="ARBA00022450"/>
    </source>
</evidence>
<dbReference type="CDD" id="cd19545">
    <property type="entry name" value="FUM14_C_NRPS-like"/>
    <property type="match status" value="4"/>
</dbReference>
<dbReference type="InterPro" id="IPR042099">
    <property type="entry name" value="ANL_N_sf"/>
</dbReference>
<dbReference type="GO" id="GO:0031177">
    <property type="term" value="F:phosphopantetheine binding"/>
    <property type="evidence" value="ECO:0007669"/>
    <property type="project" value="InterPro"/>
</dbReference>
<evidence type="ECO:0000256" key="3">
    <source>
        <dbReference type="ARBA" id="ARBA00022598"/>
    </source>
</evidence>
<evidence type="ECO:0000313" key="6">
    <source>
        <dbReference type="EMBL" id="KXT10319.1"/>
    </source>
</evidence>
<gene>
    <name evidence="6" type="ORF">AC579_1116</name>
</gene>
<feature type="domain" description="Carrier" evidence="5">
    <location>
        <begin position="1691"/>
        <end position="1767"/>
    </location>
</feature>
<reference evidence="6 7" key="1">
    <citation type="submission" date="2015-07" db="EMBL/GenBank/DDBJ databases">
        <title>Comparative genomics of the Sigatoka disease complex on banana suggests a link between parallel evolutionary changes in Pseudocercospora fijiensis and Pseudocercospora eumusae and increased virulence on the banana host.</title>
        <authorList>
            <person name="Chang T.-C."/>
            <person name="Salvucci A."/>
            <person name="Crous P.W."/>
            <person name="Stergiopoulos I."/>
        </authorList>
    </citation>
    <scope>NUCLEOTIDE SEQUENCE [LARGE SCALE GENOMIC DNA]</scope>
    <source>
        <strain evidence="6 7">CBS 116634</strain>
    </source>
</reference>
<dbReference type="FunFam" id="1.10.1200.10:FF:000005">
    <property type="entry name" value="Nonribosomal peptide synthetase 1"/>
    <property type="match status" value="2"/>
</dbReference>
<dbReference type="SUPFAM" id="SSF52777">
    <property type="entry name" value="CoA-dependent acyltransferases"/>
    <property type="match status" value="10"/>
</dbReference>
<dbReference type="InterPro" id="IPR023213">
    <property type="entry name" value="CAT-like_dom_sf"/>
</dbReference>
<dbReference type="PROSITE" id="PS00012">
    <property type="entry name" value="PHOSPHOPANTETHEINE"/>
    <property type="match status" value="3"/>
</dbReference>
<protein>
    <recommendedName>
        <fullName evidence="5">Carrier domain-containing protein</fullName>
    </recommendedName>
</protein>
<dbReference type="Pfam" id="PF00501">
    <property type="entry name" value="AMP-binding"/>
    <property type="match status" value="4"/>
</dbReference>
<keyword evidence="1" id="KW-0596">Phosphopantetheine</keyword>
<dbReference type="InterPro" id="IPR036736">
    <property type="entry name" value="ACP-like_sf"/>
</dbReference>
<dbReference type="InterPro" id="IPR010071">
    <property type="entry name" value="AA_adenyl_dom"/>
</dbReference>
<dbReference type="Gene3D" id="3.30.300.30">
    <property type="match status" value="4"/>
</dbReference>
<feature type="domain" description="Carrier" evidence="5">
    <location>
        <begin position="3254"/>
        <end position="3330"/>
    </location>
</feature>
<dbReference type="Pfam" id="PF00550">
    <property type="entry name" value="PP-binding"/>
    <property type="match status" value="4"/>
</dbReference>
<dbReference type="InterPro" id="IPR006162">
    <property type="entry name" value="Ppantetheine_attach_site"/>
</dbReference>
<dbReference type="Gene3D" id="3.40.50.12780">
    <property type="entry name" value="N-terminal domain of ligase-like"/>
    <property type="match status" value="4"/>
</dbReference>
<dbReference type="GO" id="GO:0044550">
    <property type="term" value="P:secondary metabolite biosynthetic process"/>
    <property type="evidence" value="ECO:0007669"/>
    <property type="project" value="TreeGrafter"/>
</dbReference>
<evidence type="ECO:0000256" key="4">
    <source>
        <dbReference type="ARBA" id="ARBA00029454"/>
    </source>
</evidence>